<accession>A0A5J4SA36</accession>
<reference evidence="1" key="1">
    <citation type="submission" date="2019-03" db="EMBL/GenBank/DDBJ databases">
        <title>Single cell metagenomics reveals metabolic interactions within the superorganism composed of flagellate Streblomastix strix and complex community of Bacteroidetes bacteria on its surface.</title>
        <authorList>
            <person name="Treitli S.C."/>
            <person name="Kolisko M."/>
            <person name="Husnik F."/>
            <person name="Keeling P."/>
            <person name="Hampl V."/>
        </authorList>
    </citation>
    <scope>NUCLEOTIDE SEQUENCE</scope>
    <source>
        <strain evidence="1">STM</strain>
    </source>
</reference>
<dbReference type="AlphaFoldDB" id="A0A5J4SA36"/>
<dbReference type="NCBIfam" id="TIGR04056">
    <property type="entry name" value="OMP_RagA_SusC"/>
    <property type="match status" value="1"/>
</dbReference>
<gene>
    <name evidence="1" type="ORF">EZS27_009238</name>
</gene>
<dbReference type="EMBL" id="SNRY01000291">
    <property type="protein sequence ID" value="KAA6343046.1"/>
    <property type="molecule type" value="Genomic_DNA"/>
</dbReference>
<comment type="caution">
    <text evidence="1">The sequence shown here is derived from an EMBL/GenBank/DDBJ whole genome shotgun (WGS) entry which is preliminary data.</text>
</comment>
<sequence>MQGRSNRGELITRESVAATNQSFYSLTNNKQFRRFQFESTLNYDRVFGTNHRVGGLAYFNLSDQQATDQNSDDENKDMSLSYAMIPKRYMRMTGRVAYGYKDTYMIDFNFGYTGTENFMPGRQFGFFPSIAVGWIPTSYNWAEEHASWLSFLKFRASYGTVGNDRIGGQRFPYLNWVQTGRSSLWGASSQVETVNILRVGADNLVWEKALKANFGVDGHLFNNAGSFTVDFFRDTRKGIFQKRVQVPGYVGLINMPYGNVGSMVSWGSDGNASYTFNLTKDVNVTLRGNYTYSTNKVLNYEKTYETYPYKEYTGLPNEITYGYQCIGFFKDEADVLYSPKQSWGTVMPGDLKYKDMNGDGVIDDEDRVPIAYKTMFPMLVYGFGGQINYKQLSVGFLFKGTGKVDYFRNNTGYIPFNEGEMGNILVQFQDPSTRWIPRWYAAEHGIDVSLAENQNAQLPRLQYGANTNNRQLSDFWKGDARYLRLQEVTVNYNLKNDFLKKANIASVDIQLVGNNLYVWDKVKVFDPEQANKVGTVYPIPSVYSLQLYINF</sequence>
<dbReference type="InterPro" id="IPR023996">
    <property type="entry name" value="TonB-dep_OMP_SusC/RagA"/>
</dbReference>
<proteinExistence type="predicted"/>
<dbReference type="SUPFAM" id="SSF56935">
    <property type="entry name" value="Porins"/>
    <property type="match status" value="1"/>
</dbReference>
<name>A0A5J4SA36_9ZZZZ</name>
<organism evidence="1">
    <name type="scientific">termite gut metagenome</name>
    <dbReference type="NCBI Taxonomy" id="433724"/>
    <lineage>
        <taxon>unclassified sequences</taxon>
        <taxon>metagenomes</taxon>
        <taxon>organismal metagenomes</taxon>
    </lineage>
</organism>
<protein>
    <submittedName>
        <fullName evidence="1">TonB-dependent receptor SusC</fullName>
    </submittedName>
</protein>
<keyword evidence="1" id="KW-0675">Receptor</keyword>
<evidence type="ECO:0000313" key="1">
    <source>
        <dbReference type="EMBL" id="KAA6343046.1"/>
    </source>
</evidence>